<evidence type="ECO:0000313" key="3">
    <source>
        <dbReference type="Proteomes" id="UP000652847"/>
    </source>
</evidence>
<feature type="transmembrane region" description="Helical" evidence="1">
    <location>
        <begin position="33"/>
        <end position="54"/>
    </location>
</feature>
<name>A0A8I0AEE5_9FIRM</name>
<organism evidence="2 3">
    <name type="scientific">Blautia segnis</name>
    <dbReference type="NCBI Taxonomy" id="2763030"/>
    <lineage>
        <taxon>Bacteria</taxon>
        <taxon>Bacillati</taxon>
        <taxon>Bacillota</taxon>
        <taxon>Clostridia</taxon>
        <taxon>Lachnospirales</taxon>
        <taxon>Lachnospiraceae</taxon>
        <taxon>Blautia</taxon>
    </lineage>
</organism>
<keyword evidence="3" id="KW-1185">Reference proteome</keyword>
<evidence type="ECO:0000313" key="2">
    <source>
        <dbReference type="EMBL" id="MBC5650522.1"/>
    </source>
</evidence>
<dbReference type="EMBL" id="JACOOT010000011">
    <property type="protein sequence ID" value="MBC5650522.1"/>
    <property type="molecule type" value="Genomic_DNA"/>
</dbReference>
<sequence>MKFKTRWLWVEVLIIAGWWAVTVWLFVHGAEDSGYIFLGSVYAPFSAFLTVGVIGEFRVIYLTPEGCTVVLFWMKKEYKWGEVRLAYDCFRGRREASHILAFSTRTVNWRGKQLTNKMLSEIPYEIHYLQDFHITWKNKEERSRILTQLEQWGVKVEKSDRVKREELIDAKTEARNERCRLYEERKRQAKNKKNSNS</sequence>
<dbReference type="RefSeq" id="WP_186901054.1">
    <property type="nucleotide sequence ID" value="NZ_JACOOT010000011.1"/>
</dbReference>
<dbReference type="AlphaFoldDB" id="A0A8I0AEE5"/>
<accession>A0A8I0AEE5</accession>
<dbReference type="Proteomes" id="UP000652847">
    <property type="component" value="Unassembled WGS sequence"/>
</dbReference>
<keyword evidence="1" id="KW-0472">Membrane</keyword>
<comment type="caution">
    <text evidence="2">The sequence shown here is derived from an EMBL/GenBank/DDBJ whole genome shotgun (WGS) entry which is preliminary data.</text>
</comment>
<feature type="transmembrane region" description="Helical" evidence="1">
    <location>
        <begin position="7"/>
        <end position="27"/>
    </location>
</feature>
<gene>
    <name evidence="2" type="ORF">H8S54_05215</name>
</gene>
<reference evidence="2 3" key="1">
    <citation type="submission" date="2020-08" db="EMBL/GenBank/DDBJ databases">
        <title>Genome public.</title>
        <authorList>
            <person name="Liu C."/>
            <person name="Sun Q."/>
        </authorList>
    </citation>
    <scope>NUCLEOTIDE SEQUENCE [LARGE SCALE GENOMIC DNA]</scope>
    <source>
        <strain evidence="2 3">BX17</strain>
    </source>
</reference>
<keyword evidence="1" id="KW-1133">Transmembrane helix</keyword>
<evidence type="ECO:0000256" key="1">
    <source>
        <dbReference type="SAM" id="Phobius"/>
    </source>
</evidence>
<protein>
    <submittedName>
        <fullName evidence="2">Uncharacterized protein</fullName>
    </submittedName>
</protein>
<proteinExistence type="predicted"/>
<keyword evidence="1" id="KW-0812">Transmembrane</keyword>